<dbReference type="InterPro" id="IPR048289">
    <property type="entry name" value="RRM2_NsCP33-like"/>
</dbReference>
<dbReference type="InterPro" id="IPR052462">
    <property type="entry name" value="SLIRP/GR-RBP-like"/>
</dbReference>
<reference evidence="4 5" key="1">
    <citation type="journal article" date="2015" name="Genome Biol. Evol.">
        <title>Distinctive Genome Reduction Rates Revealed by Genomic Analyses of Two Coxiella-Like Endosymbionts in Ticks.</title>
        <authorList>
            <person name="Gottlieb Y."/>
            <person name="Lalzar I."/>
            <person name="Klasson L."/>
        </authorList>
    </citation>
    <scope>NUCLEOTIDE SEQUENCE [LARGE SCALE GENOMIC DNA]</scope>
    <source>
        <strain evidence="4 5">CRt</strain>
    </source>
</reference>
<dbReference type="CDD" id="cd21608">
    <property type="entry name" value="RRM2_NsCP33_like"/>
    <property type="match status" value="1"/>
</dbReference>
<dbReference type="InterPro" id="IPR012677">
    <property type="entry name" value="Nucleotide-bd_a/b_plait_sf"/>
</dbReference>
<dbReference type="InterPro" id="IPR000504">
    <property type="entry name" value="RRM_dom"/>
</dbReference>
<dbReference type="Proteomes" id="UP000063965">
    <property type="component" value="Chromosome"/>
</dbReference>
<dbReference type="PANTHER" id="PTHR48027">
    <property type="entry name" value="HETEROGENEOUS NUCLEAR RIBONUCLEOPROTEIN 87F-RELATED"/>
    <property type="match status" value="1"/>
</dbReference>
<name>A0ABM5UUM3_9COXI</name>
<dbReference type="EMBL" id="CP011126">
    <property type="protein sequence ID" value="AKQ33668.1"/>
    <property type="molecule type" value="Genomic_DNA"/>
</dbReference>
<proteinExistence type="predicted"/>
<keyword evidence="5" id="KW-1185">Reference proteome</keyword>
<dbReference type="Pfam" id="PF00076">
    <property type="entry name" value="RRM_1"/>
    <property type="match status" value="1"/>
</dbReference>
<sequence length="105" mass="11467">MSQNKVYVGSLSYNVTADDLQSFFGQYGDIEETRLITDRETGQSKGFAFITYANQNGAQAALVANGVELQGRKIRVNIARDNNSNGSGRRREGSGRDGGGRRGRF</sequence>
<dbReference type="SMART" id="SM00360">
    <property type="entry name" value="RRM"/>
    <property type="match status" value="1"/>
</dbReference>
<dbReference type="InterPro" id="IPR035979">
    <property type="entry name" value="RBD_domain_sf"/>
</dbReference>
<feature type="region of interest" description="Disordered" evidence="2">
    <location>
        <begin position="78"/>
        <end position="105"/>
    </location>
</feature>
<dbReference type="RefSeq" id="WP_082160434.1">
    <property type="nucleotide sequence ID" value="NZ_CP011126.1"/>
</dbReference>
<dbReference type="SUPFAM" id="SSF54928">
    <property type="entry name" value="RNA-binding domain, RBD"/>
    <property type="match status" value="1"/>
</dbReference>
<dbReference type="PROSITE" id="PS50102">
    <property type="entry name" value="RRM"/>
    <property type="match status" value="1"/>
</dbReference>
<accession>A0ABM5UUM3</accession>
<evidence type="ECO:0000256" key="2">
    <source>
        <dbReference type="SAM" id="MobiDB-lite"/>
    </source>
</evidence>
<organism evidence="4 5">
    <name type="scientific">Candidatus Coxiella mudrowiae</name>
    <dbReference type="NCBI Taxonomy" id="2054173"/>
    <lineage>
        <taxon>Bacteria</taxon>
        <taxon>Pseudomonadati</taxon>
        <taxon>Pseudomonadota</taxon>
        <taxon>Gammaproteobacteria</taxon>
        <taxon>Legionellales</taxon>
        <taxon>Coxiellaceae</taxon>
        <taxon>Coxiella</taxon>
    </lineage>
</organism>
<gene>
    <name evidence="4" type="ORF">CleRT_09430</name>
</gene>
<evidence type="ECO:0000256" key="1">
    <source>
        <dbReference type="ARBA" id="ARBA00022884"/>
    </source>
</evidence>
<evidence type="ECO:0000313" key="4">
    <source>
        <dbReference type="EMBL" id="AKQ33668.1"/>
    </source>
</evidence>
<feature type="domain" description="RRM" evidence="3">
    <location>
        <begin position="4"/>
        <end position="81"/>
    </location>
</feature>
<protein>
    <submittedName>
        <fullName evidence="4">Glycine-rich RNA-binding protein</fullName>
    </submittedName>
</protein>
<keyword evidence="1" id="KW-0694">RNA-binding</keyword>
<feature type="compositionally biased region" description="Basic and acidic residues" evidence="2">
    <location>
        <begin position="89"/>
        <end position="105"/>
    </location>
</feature>
<evidence type="ECO:0000313" key="5">
    <source>
        <dbReference type="Proteomes" id="UP000063965"/>
    </source>
</evidence>
<dbReference type="Gene3D" id="3.30.70.330">
    <property type="match status" value="1"/>
</dbReference>
<evidence type="ECO:0000259" key="3">
    <source>
        <dbReference type="PROSITE" id="PS50102"/>
    </source>
</evidence>